<dbReference type="Proteomes" id="UP000814128">
    <property type="component" value="Unassembled WGS sequence"/>
</dbReference>
<keyword evidence="1" id="KW-0346">Stress response</keyword>
<gene>
    <name evidence="1" type="ORF">K488DRAFT_40285</name>
</gene>
<keyword evidence="2" id="KW-1185">Reference proteome</keyword>
<organism evidence="1 2">
    <name type="scientific">Vararia minispora EC-137</name>
    <dbReference type="NCBI Taxonomy" id="1314806"/>
    <lineage>
        <taxon>Eukaryota</taxon>
        <taxon>Fungi</taxon>
        <taxon>Dikarya</taxon>
        <taxon>Basidiomycota</taxon>
        <taxon>Agaricomycotina</taxon>
        <taxon>Agaricomycetes</taxon>
        <taxon>Russulales</taxon>
        <taxon>Lachnocladiaceae</taxon>
        <taxon>Vararia</taxon>
    </lineage>
</organism>
<dbReference type="EMBL" id="MU273468">
    <property type="protein sequence ID" value="KAI0036712.1"/>
    <property type="molecule type" value="Genomic_DNA"/>
</dbReference>
<reference evidence="1" key="2">
    <citation type="journal article" date="2022" name="New Phytol.">
        <title>Evolutionary transition to the ectomycorrhizal habit in the genomes of a hyperdiverse lineage of mushroom-forming fungi.</title>
        <authorList>
            <person name="Looney B."/>
            <person name="Miyauchi S."/>
            <person name="Morin E."/>
            <person name="Drula E."/>
            <person name="Courty P.E."/>
            <person name="Kohler A."/>
            <person name="Kuo A."/>
            <person name="LaButti K."/>
            <person name="Pangilinan J."/>
            <person name="Lipzen A."/>
            <person name="Riley R."/>
            <person name="Andreopoulos W."/>
            <person name="He G."/>
            <person name="Johnson J."/>
            <person name="Nolan M."/>
            <person name="Tritt A."/>
            <person name="Barry K.W."/>
            <person name="Grigoriev I.V."/>
            <person name="Nagy L.G."/>
            <person name="Hibbett D."/>
            <person name="Henrissat B."/>
            <person name="Matheny P.B."/>
            <person name="Labbe J."/>
            <person name="Martin F.M."/>
        </authorList>
    </citation>
    <scope>NUCLEOTIDE SEQUENCE</scope>
    <source>
        <strain evidence="1">EC-137</strain>
    </source>
</reference>
<reference evidence="1" key="1">
    <citation type="submission" date="2021-02" db="EMBL/GenBank/DDBJ databases">
        <authorList>
            <consortium name="DOE Joint Genome Institute"/>
            <person name="Ahrendt S."/>
            <person name="Looney B.P."/>
            <person name="Miyauchi S."/>
            <person name="Morin E."/>
            <person name="Drula E."/>
            <person name="Courty P.E."/>
            <person name="Chicoki N."/>
            <person name="Fauchery L."/>
            <person name="Kohler A."/>
            <person name="Kuo A."/>
            <person name="Labutti K."/>
            <person name="Pangilinan J."/>
            <person name="Lipzen A."/>
            <person name="Riley R."/>
            <person name="Andreopoulos W."/>
            <person name="He G."/>
            <person name="Johnson J."/>
            <person name="Barry K.W."/>
            <person name="Grigoriev I.V."/>
            <person name="Nagy L."/>
            <person name="Hibbett D."/>
            <person name="Henrissat B."/>
            <person name="Matheny P.B."/>
            <person name="Labbe J."/>
            <person name="Martin F."/>
        </authorList>
    </citation>
    <scope>NUCLEOTIDE SEQUENCE</scope>
    <source>
        <strain evidence="1">EC-137</strain>
    </source>
</reference>
<accession>A0ACB8QYQ8</accession>
<evidence type="ECO:0000313" key="2">
    <source>
        <dbReference type="Proteomes" id="UP000814128"/>
    </source>
</evidence>
<sequence length="830" mass="93606">MRFWSPLLLGISLFSPAAFAQDLEADLPAGKSTHSYQSDVARLRGIVINRFLSARLDVFLRELISNANDALEKLRLTALTDKGLWDGTGELNITIKAVPGEDGERGRIIIADNGIGMTKEELTANLGTLAKSGTTEFLQRAEGSDDATGTGNLIGAFGVGFYSSFLVADKVYVASVPARSSYDSDATQYVFSSTAEDNEFDVYPDPRGRTLERGTEITLVLKPDAEEYLDTIAIAKLVHKHSVFSTQFPIYMHEMKDKEVPDEDAEAEAEAERSEKDETDTLLDEDEAIIEDIEEEGEKPEPKTKTIKVEDWVMLNAQPPLWTQDPKNISSFEYELFYQATFKDFAAKPLAWHHFSGDLGSGISFRTLLYLPGKLPEVYWQNPLQTVARDIRLMVKRVFITDDMGEDYLPKWASWLKAIVDGKNFALAPDDLPLNVSRETLQNTSFLRQIRSALLKRILQTFTKIAEEDTEKFEKVHAVYGNVFKLGAVEDTKNKEKLASLARFATNIRNFTSFDQYLEEKKENQKQIFYVADAGKTANQLMKSVFVEKLIARGYEVLLLVDPLDEVLVNNLKKWKGIPFQDAAKAGLKFGDEKLDSDEDKALRKEEQDRFEPLTKWLKKQVDEVVRDVIVSDRLVSSPCAIVADERGYTANIQRMMNAAKAKLGKDDPQALFHDYAKRQKVLEINPRSPLIQGLLKRVERLPEDEDERDAEAEDELREVAAILIDGALVRSGFEVTDSDEFMVRVDRVLRRSLGVDEHAPTDTAVKPAPPVDPELQDESFYEPEPEEDDGKAKVVVPDHLKDDVAFEMEEISDEEYEKLTAGSMRHEEL</sequence>
<name>A0ACB8QYQ8_9AGAM</name>
<comment type="caution">
    <text evidence="1">The sequence shown here is derived from an EMBL/GenBank/DDBJ whole genome shotgun (WGS) entry which is preliminary data.</text>
</comment>
<protein>
    <submittedName>
        <fullName evidence="1">Heat shock protein Hsp90</fullName>
    </submittedName>
</protein>
<evidence type="ECO:0000313" key="1">
    <source>
        <dbReference type="EMBL" id="KAI0036712.1"/>
    </source>
</evidence>
<proteinExistence type="predicted"/>